<gene>
    <name evidence="1" type="ORF">Q5741_16780</name>
</gene>
<organism evidence="1 2">
    <name type="scientific">Paenibacillus lacisoli</name>
    <dbReference type="NCBI Taxonomy" id="3064525"/>
    <lineage>
        <taxon>Bacteria</taxon>
        <taxon>Bacillati</taxon>
        <taxon>Bacillota</taxon>
        <taxon>Bacilli</taxon>
        <taxon>Bacillales</taxon>
        <taxon>Paenibacillaceae</taxon>
        <taxon>Paenibacillus</taxon>
    </lineage>
</organism>
<sequence length="246" mass="28137">MLLTDRMVHYKEILMQMSAANQWTASDVLIPELLLHTEGAIEIFYAPHNDYIDRRAELVIVGITPGFRQMVIALQTAGRMLRAGSSMEEACREAKMNARFAGSMRNHLLDMLEELQLHAYLGLSRIEDLFSPQEHRLHTTSLLPDPVMVNKRNYTGHRPPIHRSPLLRQQAAESFSRQLGMLDSPLVVPLGRMVEQELHRMAEAGQIDPSQCVWGFPHPSGANGHRWKQFAEARESMEQKIRAYFK</sequence>
<evidence type="ECO:0008006" key="3">
    <source>
        <dbReference type="Google" id="ProtNLM"/>
    </source>
</evidence>
<reference evidence="1 2" key="1">
    <citation type="submission" date="2023-07" db="EMBL/GenBank/DDBJ databases">
        <title>Paenibacillus sp. JX-17 nov. isolated from soil.</title>
        <authorList>
            <person name="Wan Y."/>
            <person name="Liu B."/>
        </authorList>
    </citation>
    <scope>NUCLEOTIDE SEQUENCE [LARGE SCALE GENOMIC DNA]</scope>
    <source>
        <strain evidence="1 2">JX-17</strain>
    </source>
</reference>
<dbReference type="RefSeq" id="WP_305025288.1">
    <property type="nucleotide sequence ID" value="NZ_JAUQTB010000011.1"/>
</dbReference>
<dbReference type="SUPFAM" id="SSF52141">
    <property type="entry name" value="Uracil-DNA glycosylase-like"/>
    <property type="match status" value="1"/>
</dbReference>
<dbReference type="Proteomes" id="UP001240171">
    <property type="component" value="Unassembled WGS sequence"/>
</dbReference>
<dbReference type="InterPro" id="IPR036895">
    <property type="entry name" value="Uracil-DNA_glycosylase-like_sf"/>
</dbReference>
<name>A0ABT9CFL3_9BACL</name>
<accession>A0ABT9CFL3</accession>
<protein>
    <recommendedName>
        <fullName evidence="3">Uracil-DNA glycosylase-like domain-containing protein</fullName>
    </recommendedName>
</protein>
<evidence type="ECO:0000313" key="1">
    <source>
        <dbReference type="EMBL" id="MDO7908069.1"/>
    </source>
</evidence>
<keyword evidence="2" id="KW-1185">Reference proteome</keyword>
<proteinExistence type="predicted"/>
<comment type="caution">
    <text evidence="1">The sequence shown here is derived from an EMBL/GenBank/DDBJ whole genome shotgun (WGS) entry which is preliminary data.</text>
</comment>
<dbReference type="EMBL" id="JAUQTB010000011">
    <property type="protein sequence ID" value="MDO7908069.1"/>
    <property type="molecule type" value="Genomic_DNA"/>
</dbReference>
<evidence type="ECO:0000313" key="2">
    <source>
        <dbReference type="Proteomes" id="UP001240171"/>
    </source>
</evidence>